<dbReference type="GO" id="GO:0004343">
    <property type="term" value="F:glucosamine 6-phosphate N-acetyltransferase activity"/>
    <property type="evidence" value="ECO:0007669"/>
    <property type="project" value="TreeGrafter"/>
</dbReference>
<organism evidence="2 3">
    <name type="scientific">Aquimarina mytili</name>
    <dbReference type="NCBI Taxonomy" id="874423"/>
    <lineage>
        <taxon>Bacteria</taxon>
        <taxon>Pseudomonadati</taxon>
        <taxon>Bacteroidota</taxon>
        <taxon>Flavobacteriia</taxon>
        <taxon>Flavobacteriales</taxon>
        <taxon>Flavobacteriaceae</taxon>
        <taxon>Aquimarina</taxon>
    </lineage>
</organism>
<dbReference type="InterPro" id="IPR000182">
    <property type="entry name" value="GNAT_dom"/>
</dbReference>
<dbReference type="Pfam" id="PF00583">
    <property type="entry name" value="Acetyltransf_1"/>
    <property type="match status" value="1"/>
</dbReference>
<dbReference type="Proteomes" id="UP000651057">
    <property type="component" value="Unassembled WGS sequence"/>
</dbReference>
<dbReference type="PROSITE" id="PS51186">
    <property type="entry name" value="GNAT"/>
    <property type="match status" value="1"/>
</dbReference>
<dbReference type="InterPro" id="IPR039143">
    <property type="entry name" value="GNPNAT1-like"/>
</dbReference>
<evidence type="ECO:0000313" key="2">
    <source>
        <dbReference type="EMBL" id="MBL0686120.1"/>
    </source>
</evidence>
<dbReference type="SUPFAM" id="SSF55729">
    <property type="entry name" value="Acyl-CoA N-acyltransferases (Nat)"/>
    <property type="match status" value="1"/>
</dbReference>
<dbReference type="PANTHER" id="PTHR13355">
    <property type="entry name" value="GLUCOSAMINE 6-PHOSPHATE N-ACETYLTRANSFERASE"/>
    <property type="match status" value="1"/>
</dbReference>
<sequence length="141" mass="16110">MKIDVLSSEDMNSTIQDEVVKLFKQLSPDKKQIELKDILTDKNPIIIAYCRDQDKIVGIASLCIYKVISGYKGWIEDVVVDSNLRGKGIGRKLIEKLLEIGEAKKLSEILLFTEDHRKPAINLYKNLGFIEKNSQIYNLKL</sequence>
<dbReference type="EMBL" id="JAERQJ010000018">
    <property type="protein sequence ID" value="MBL0686120.1"/>
    <property type="molecule type" value="Genomic_DNA"/>
</dbReference>
<dbReference type="PANTHER" id="PTHR13355:SF11">
    <property type="entry name" value="GLUCOSAMINE 6-PHOSPHATE N-ACETYLTRANSFERASE"/>
    <property type="match status" value="1"/>
</dbReference>
<name>A0A937A767_9FLAO</name>
<protein>
    <submittedName>
        <fullName evidence="2">GNAT family N-acetyltransferase</fullName>
    </submittedName>
</protein>
<keyword evidence="3" id="KW-1185">Reference proteome</keyword>
<proteinExistence type="predicted"/>
<evidence type="ECO:0000259" key="1">
    <source>
        <dbReference type="PROSITE" id="PS51186"/>
    </source>
</evidence>
<dbReference type="InterPro" id="IPR016181">
    <property type="entry name" value="Acyl_CoA_acyltransferase"/>
</dbReference>
<accession>A0A937A767</accession>
<dbReference type="Gene3D" id="3.40.630.30">
    <property type="match status" value="1"/>
</dbReference>
<reference evidence="2" key="1">
    <citation type="submission" date="2021-01" db="EMBL/GenBank/DDBJ databases">
        <authorList>
            <person name="Zhong Y.L."/>
        </authorList>
    </citation>
    <scope>NUCLEOTIDE SEQUENCE</scope>
    <source>
        <strain evidence="2">KCTC 23302</strain>
    </source>
</reference>
<dbReference type="AlphaFoldDB" id="A0A937A767"/>
<evidence type="ECO:0000313" key="3">
    <source>
        <dbReference type="Proteomes" id="UP000651057"/>
    </source>
</evidence>
<comment type="caution">
    <text evidence="2">The sequence shown here is derived from an EMBL/GenBank/DDBJ whole genome shotgun (WGS) entry which is preliminary data.</text>
</comment>
<dbReference type="CDD" id="cd04301">
    <property type="entry name" value="NAT_SF"/>
    <property type="match status" value="1"/>
</dbReference>
<gene>
    <name evidence="2" type="ORF">JJQ60_21515</name>
</gene>
<feature type="domain" description="N-acetyltransferase" evidence="1">
    <location>
        <begin position="6"/>
        <end position="141"/>
    </location>
</feature>